<comment type="caution">
    <text evidence="2">The sequence shown here is derived from an EMBL/GenBank/DDBJ whole genome shotgun (WGS) entry which is preliminary data.</text>
</comment>
<dbReference type="EMBL" id="RZTZ01000005">
    <property type="protein sequence ID" value="RVT61526.1"/>
    <property type="molecule type" value="Genomic_DNA"/>
</dbReference>
<gene>
    <name evidence="2" type="ORF">EM808_14845</name>
</gene>
<evidence type="ECO:0000313" key="2">
    <source>
        <dbReference type="EMBL" id="RVT61526.1"/>
    </source>
</evidence>
<evidence type="ECO:0000256" key="1">
    <source>
        <dbReference type="SAM" id="Phobius"/>
    </source>
</evidence>
<name>A0A3S2UF28_9BACI</name>
<dbReference type="RefSeq" id="WP_127738983.1">
    <property type="nucleotide sequence ID" value="NZ_CAJCKN010000011.1"/>
</dbReference>
<dbReference type="AlphaFoldDB" id="A0A3S2UF28"/>
<reference evidence="2 3" key="1">
    <citation type="submission" date="2019-01" db="EMBL/GenBank/DDBJ databases">
        <title>Bacillus sp. M5HDSG1-1, whole genome shotgun sequence.</title>
        <authorList>
            <person name="Tuo L."/>
        </authorList>
    </citation>
    <scope>NUCLEOTIDE SEQUENCE [LARGE SCALE GENOMIC DNA]</scope>
    <source>
        <strain evidence="2 3">M5HDSG1-1</strain>
    </source>
</reference>
<keyword evidence="1" id="KW-0812">Transmembrane</keyword>
<proteinExistence type="predicted"/>
<dbReference type="NCBIfam" id="TIGR03510">
    <property type="entry name" value="XapX"/>
    <property type="match status" value="1"/>
</dbReference>
<organism evidence="2 3">
    <name type="scientific">Niallia taxi</name>
    <dbReference type="NCBI Taxonomy" id="2499688"/>
    <lineage>
        <taxon>Bacteria</taxon>
        <taxon>Bacillati</taxon>
        <taxon>Bacillota</taxon>
        <taxon>Bacilli</taxon>
        <taxon>Bacillales</taxon>
        <taxon>Bacillaceae</taxon>
        <taxon>Niallia</taxon>
    </lineage>
</organism>
<protein>
    <submittedName>
        <fullName evidence="2">XapX domain-containing protein</fullName>
    </submittedName>
</protein>
<dbReference type="Proteomes" id="UP000288024">
    <property type="component" value="Unassembled WGS sequence"/>
</dbReference>
<feature type="transmembrane region" description="Helical" evidence="1">
    <location>
        <begin position="29"/>
        <end position="48"/>
    </location>
</feature>
<dbReference type="GeneID" id="87616658"/>
<sequence>MKLLLLALITGFLTGFIFALLKLPIPAPGALPGIIGIVGIYAGFKVYVSLEPWISSLFTKH</sequence>
<evidence type="ECO:0000313" key="3">
    <source>
        <dbReference type="Proteomes" id="UP000288024"/>
    </source>
</evidence>
<accession>A0A3S2UF28</accession>
<keyword evidence="3" id="KW-1185">Reference proteome</keyword>
<keyword evidence="1" id="KW-1133">Transmembrane helix</keyword>
<dbReference type="InterPro" id="IPR020017">
    <property type="entry name" value="XapX_domain"/>
</dbReference>
<keyword evidence="1" id="KW-0472">Membrane</keyword>